<name>A0ABM0MKX4_SACKO</name>
<evidence type="ECO:0000256" key="2">
    <source>
        <dbReference type="ARBA" id="ARBA00012485"/>
    </source>
</evidence>
<feature type="active site" description="Glycyl thioester intermediate" evidence="5">
    <location>
        <position position="1028"/>
    </location>
</feature>
<evidence type="ECO:0000313" key="7">
    <source>
        <dbReference type="Proteomes" id="UP000694865"/>
    </source>
</evidence>
<dbReference type="Gene3D" id="3.30.2160.10">
    <property type="entry name" value="Hect, E3 ligase catalytic domain"/>
    <property type="match status" value="1"/>
</dbReference>
<keyword evidence="3" id="KW-0808">Transferase</keyword>
<dbReference type="PROSITE" id="PS50237">
    <property type="entry name" value="HECT"/>
    <property type="match status" value="1"/>
</dbReference>
<dbReference type="GeneID" id="100374388"/>
<keyword evidence="7" id="KW-1185">Reference proteome</keyword>
<dbReference type="InterPro" id="IPR000569">
    <property type="entry name" value="HECT_dom"/>
</dbReference>
<dbReference type="RefSeq" id="XP_006820665.1">
    <property type="nucleotide sequence ID" value="XM_006820602.1"/>
</dbReference>
<reference evidence="8" key="1">
    <citation type="submission" date="2025-08" db="UniProtKB">
        <authorList>
            <consortium name="RefSeq"/>
        </authorList>
    </citation>
    <scope>IDENTIFICATION</scope>
    <source>
        <tissue evidence="8">Testes</tissue>
    </source>
</reference>
<evidence type="ECO:0000256" key="1">
    <source>
        <dbReference type="ARBA" id="ARBA00000885"/>
    </source>
</evidence>
<dbReference type="Pfam" id="PF00632">
    <property type="entry name" value="HECT"/>
    <property type="match status" value="1"/>
</dbReference>
<dbReference type="InterPro" id="IPR035983">
    <property type="entry name" value="Hect_E3_ubiquitin_ligase"/>
</dbReference>
<dbReference type="Gene3D" id="3.30.2410.10">
    <property type="entry name" value="Hect, E3 ligase catalytic domain"/>
    <property type="match status" value="1"/>
</dbReference>
<keyword evidence="4 5" id="KW-0833">Ubl conjugation pathway</keyword>
<dbReference type="PANTHER" id="PTHR45700:SF2">
    <property type="entry name" value="UBIQUITIN-PROTEIN LIGASE E3C"/>
    <property type="match status" value="1"/>
</dbReference>
<dbReference type="PROSITE" id="PS50096">
    <property type="entry name" value="IQ"/>
    <property type="match status" value="1"/>
</dbReference>
<comment type="catalytic activity">
    <reaction evidence="1">
        <text>S-ubiquitinyl-[E2 ubiquitin-conjugating enzyme]-L-cysteine + [acceptor protein]-L-lysine = [E2 ubiquitin-conjugating enzyme]-L-cysteine + N(6)-ubiquitinyl-[acceptor protein]-L-lysine.</text>
        <dbReference type="EC" id="2.3.2.26"/>
    </reaction>
</comment>
<dbReference type="SUPFAM" id="SSF56204">
    <property type="entry name" value="Hect, E3 ligase catalytic domain"/>
    <property type="match status" value="1"/>
</dbReference>
<gene>
    <name evidence="8" type="primary">LOC100374388</name>
</gene>
<feature type="domain" description="HECT" evidence="6">
    <location>
        <begin position="721"/>
        <end position="1060"/>
    </location>
</feature>
<dbReference type="InterPro" id="IPR044611">
    <property type="entry name" value="E3A/B/C-like"/>
</dbReference>
<dbReference type="PANTHER" id="PTHR45700">
    <property type="entry name" value="UBIQUITIN-PROTEIN LIGASE E3C"/>
    <property type="match status" value="1"/>
</dbReference>
<evidence type="ECO:0000259" key="6">
    <source>
        <dbReference type="PROSITE" id="PS50237"/>
    </source>
</evidence>
<protein>
    <recommendedName>
        <fullName evidence="2">HECT-type E3 ubiquitin transferase</fullName>
        <ecNumber evidence="2">2.3.2.26</ecNumber>
    </recommendedName>
</protein>
<dbReference type="Proteomes" id="UP000694865">
    <property type="component" value="Unplaced"/>
</dbReference>
<dbReference type="CDD" id="cd00078">
    <property type="entry name" value="HECTc"/>
    <property type="match status" value="1"/>
</dbReference>
<evidence type="ECO:0000256" key="4">
    <source>
        <dbReference type="ARBA" id="ARBA00022786"/>
    </source>
</evidence>
<evidence type="ECO:0000256" key="3">
    <source>
        <dbReference type="ARBA" id="ARBA00022679"/>
    </source>
</evidence>
<dbReference type="Gene3D" id="3.90.1750.10">
    <property type="entry name" value="Hect, E3 ligase catalytic domains"/>
    <property type="match status" value="1"/>
</dbReference>
<dbReference type="SMART" id="SM00119">
    <property type="entry name" value="HECTc"/>
    <property type="match status" value="1"/>
</dbReference>
<dbReference type="EC" id="2.3.2.26" evidence="2"/>
<sequence>MFGFNGDYRSRPKVSLGGASKQEKTESLLLQNKLERQKRENHRRRIVSATQLQSWWRGSRVRQNRRHKEREDFDVELQHYHKSKRYITKNTLSTLYRQILYFYKERKDSDRLVSLCQLLIKHPNVSLEFLLDQPKLWVYQTGQILLHCCQLLETAAQSSTAISSPLRVIEIYTSIDTYRKDKRLTQIQTTQIVIKLMSSLIHKGYYQSVMTLLNERVPSDIEQSPNPPTPIATTVLELVLRPIKLSQSCKENKQFRNVVFEGLCQDIFCPSLTDQIGLYLLPALAYGKYPFPFVDFLHCLIPQDTMETNQSTDTGLEHLTVWASPWLLYSVLLLVEPVAGESLKFKFTPTISSITSLSNVRDQCLQLMSSVKHVKCLLSLLTHNVQPSTLTALCTICHVLMTQQRLFVHKSRLLSTLAFNKAFLRHLWYCAISVSTRAVTGVQIPLIKMLSRGSQLCKEDTNRILPLLSLFCSLFQQALITLHDAEFYGGSGSDSESLMPFEISELIPMSLTLRDACIGMIELAHPETKPSITEDYRHAMSSVGARHNATSAQELQKQTQNWAHVFRVTTHLVKQLHERDIRRQFCPNDHWLSKYISISADKSSKVHRGHHAGFARMSSLRLSNRLWSLRHAMAPVSSRMTADDEPPMTTTEARQLTILTELPFVVPFEERVKIFQGLLIKDKEESQGGEMQNFLTGPVIDITIRRNYIYEDAFDKLRPDNEPDLKKKMRVQLINAAGLNEAGIDGGGLFREFLSELLKAGFDPNRGFFKTTYDRLLYPNPQASLLEEDYTKHYYFMGRMLGKVIYENMLIELPFASFFLSKILGRHSADVDIHHLQSLDPELYKNLLFLKNYDGDVSDLDLDFTVMDNDLGETKVHELKLGGREIPVTINNRIEYIHLIADYRLNKQIRPHCIAFREGLSNVINLDWLRMFDYHEIQTLISGAAIPVDLDDLRQHTNYSGGYTSEHEVIQAFWSVVENFNDRQKRQLLKFVTSCSRPPLLGFKDLHPAFCIHYGGSDADRLPSASTCMNLLKLPAFTDKQTLSEKLLYAIESGAGFELS</sequence>
<proteinExistence type="predicted"/>
<organism evidence="7 8">
    <name type="scientific">Saccoglossus kowalevskii</name>
    <name type="common">Acorn worm</name>
    <dbReference type="NCBI Taxonomy" id="10224"/>
    <lineage>
        <taxon>Eukaryota</taxon>
        <taxon>Metazoa</taxon>
        <taxon>Hemichordata</taxon>
        <taxon>Enteropneusta</taxon>
        <taxon>Harrimaniidae</taxon>
        <taxon>Saccoglossus</taxon>
    </lineage>
</organism>
<evidence type="ECO:0000313" key="8">
    <source>
        <dbReference type="RefSeq" id="XP_006820665.1"/>
    </source>
</evidence>
<accession>A0ABM0MKX4</accession>
<evidence type="ECO:0000256" key="5">
    <source>
        <dbReference type="PROSITE-ProRule" id="PRU00104"/>
    </source>
</evidence>